<proteinExistence type="inferred from homology"/>
<evidence type="ECO:0000256" key="2">
    <source>
        <dbReference type="ARBA" id="ARBA00022475"/>
    </source>
</evidence>
<keyword evidence="7" id="KW-0653">Protein transport</keyword>
<sequence>MNKLGLLGFAIIIISILFAQSYHGSSIAGLFDLPAFLIVFGGTVGAIFIQTSSKQLLHALKLLPKIFTTPKLSLREQSLKIQAWSQHSRQHGLLSLEQLTDQRLDPFTQKGLSMLIDGSDQIVLQDVLQQDIDLESEHNERSAQIYESMGGYSPTIGIIGAVLGLIQAMSYLDQPEKLGAGIAVAFLATIYGVGFANFIYLPIANKIRLHYQYIALYKEMTLIGLLSIAYGDNSLLLKRRLHAYIDRASY</sequence>
<keyword evidence="6 8" id="KW-0472">Membrane</keyword>
<evidence type="ECO:0000256" key="6">
    <source>
        <dbReference type="ARBA" id="ARBA00023136"/>
    </source>
</evidence>
<evidence type="ECO:0000313" key="11">
    <source>
        <dbReference type="EMBL" id="GLS89443.1"/>
    </source>
</evidence>
<keyword evidence="12" id="KW-1185">Reference proteome</keyword>
<dbReference type="PANTHER" id="PTHR30433:SF3">
    <property type="entry name" value="MOTILITY PROTEIN A"/>
    <property type="match status" value="1"/>
</dbReference>
<comment type="subcellular location">
    <subcellularLocation>
        <location evidence="1">Cell membrane</location>
        <topology evidence="1">Multi-pass membrane protein</topology>
    </subcellularLocation>
    <subcellularLocation>
        <location evidence="7">Membrane</location>
        <topology evidence="7">Multi-pass membrane protein</topology>
    </subcellularLocation>
</comment>
<keyword evidence="3 8" id="KW-0812">Transmembrane</keyword>
<gene>
    <name evidence="11" type="primary">motA</name>
    <name evidence="11" type="ORF">GCM10007916_05100</name>
</gene>
<dbReference type="Proteomes" id="UP001157353">
    <property type="component" value="Unassembled WGS sequence"/>
</dbReference>
<dbReference type="RefSeq" id="WP_284202561.1">
    <property type="nucleotide sequence ID" value="NZ_BSPQ01000001.1"/>
</dbReference>
<dbReference type="Pfam" id="PF20560">
    <property type="entry name" value="MotA_N"/>
    <property type="match status" value="1"/>
</dbReference>
<dbReference type="EMBL" id="BSPQ01000001">
    <property type="protein sequence ID" value="GLS89443.1"/>
    <property type="molecule type" value="Genomic_DNA"/>
</dbReference>
<reference evidence="12" key="1">
    <citation type="journal article" date="2019" name="Int. J. Syst. Evol. Microbiol.">
        <title>The Global Catalogue of Microorganisms (GCM) 10K type strain sequencing project: providing services to taxonomists for standard genome sequencing and annotation.</title>
        <authorList>
            <consortium name="The Broad Institute Genomics Platform"/>
            <consortium name="The Broad Institute Genome Sequencing Center for Infectious Disease"/>
            <person name="Wu L."/>
            <person name="Ma J."/>
        </authorList>
    </citation>
    <scope>NUCLEOTIDE SEQUENCE [LARGE SCALE GENOMIC DNA]</scope>
    <source>
        <strain evidence="12">NBRC 103166</strain>
    </source>
</reference>
<dbReference type="InterPro" id="IPR002898">
    <property type="entry name" value="MotA_ExbB_proton_chnl"/>
</dbReference>
<comment type="similarity">
    <text evidence="7">Belongs to the exbB/tolQ family.</text>
</comment>
<feature type="transmembrane region" description="Helical" evidence="8">
    <location>
        <begin position="178"/>
        <end position="201"/>
    </location>
</feature>
<comment type="caution">
    <text evidence="11">The sequence shown here is derived from an EMBL/GenBank/DDBJ whole genome shotgun (WGS) entry which is preliminary data.</text>
</comment>
<feature type="domain" description="Motility protein A N-terminal" evidence="10">
    <location>
        <begin position="7"/>
        <end position="73"/>
    </location>
</feature>
<feature type="domain" description="MotA/TolQ/ExbB proton channel" evidence="9">
    <location>
        <begin position="101"/>
        <end position="217"/>
    </location>
</feature>
<keyword evidence="5 8" id="KW-1133">Transmembrane helix</keyword>
<dbReference type="PANTHER" id="PTHR30433">
    <property type="entry name" value="CHEMOTAXIS PROTEIN MOTA"/>
    <property type="match status" value="1"/>
</dbReference>
<dbReference type="Pfam" id="PF01618">
    <property type="entry name" value="MotA_ExbB"/>
    <property type="match status" value="1"/>
</dbReference>
<dbReference type="InterPro" id="IPR047055">
    <property type="entry name" value="MotA-like"/>
</dbReference>
<dbReference type="NCBIfam" id="NF006583">
    <property type="entry name" value="PRK09109.1"/>
    <property type="match status" value="1"/>
</dbReference>
<accession>A0ABQ6DX67</accession>
<feature type="transmembrane region" description="Helical" evidence="8">
    <location>
        <begin position="29"/>
        <end position="49"/>
    </location>
</feature>
<evidence type="ECO:0000259" key="10">
    <source>
        <dbReference type="Pfam" id="PF20560"/>
    </source>
</evidence>
<evidence type="ECO:0000256" key="1">
    <source>
        <dbReference type="ARBA" id="ARBA00004651"/>
    </source>
</evidence>
<keyword evidence="7" id="KW-0813">Transport</keyword>
<organism evidence="11 12">
    <name type="scientific">Psychromonas marina</name>
    <dbReference type="NCBI Taxonomy" id="88364"/>
    <lineage>
        <taxon>Bacteria</taxon>
        <taxon>Pseudomonadati</taxon>
        <taxon>Pseudomonadota</taxon>
        <taxon>Gammaproteobacteria</taxon>
        <taxon>Alteromonadales</taxon>
        <taxon>Psychromonadaceae</taxon>
        <taxon>Psychromonas</taxon>
    </lineage>
</organism>
<evidence type="ECO:0000256" key="5">
    <source>
        <dbReference type="ARBA" id="ARBA00022989"/>
    </source>
</evidence>
<feature type="transmembrane region" description="Helical" evidence="8">
    <location>
        <begin position="151"/>
        <end position="172"/>
    </location>
</feature>
<evidence type="ECO:0000256" key="8">
    <source>
        <dbReference type="SAM" id="Phobius"/>
    </source>
</evidence>
<name>A0ABQ6DX67_9GAMM</name>
<keyword evidence="2" id="KW-1003">Cell membrane</keyword>
<evidence type="ECO:0000256" key="7">
    <source>
        <dbReference type="RuleBase" id="RU004057"/>
    </source>
</evidence>
<evidence type="ECO:0000313" key="12">
    <source>
        <dbReference type="Proteomes" id="UP001157353"/>
    </source>
</evidence>
<evidence type="ECO:0000256" key="3">
    <source>
        <dbReference type="ARBA" id="ARBA00022692"/>
    </source>
</evidence>
<dbReference type="InterPro" id="IPR046786">
    <property type="entry name" value="MotA_N"/>
</dbReference>
<protein>
    <submittedName>
        <fullName evidence="11">Chemotaxis protein MotA</fullName>
    </submittedName>
</protein>
<evidence type="ECO:0000259" key="9">
    <source>
        <dbReference type="Pfam" id="PF01618"/>
    </source>
</evidence>
<evidence type="ECO:0000256" key="4">
    <source>
        <dbReference type="ARBA" id="ARBA00022779"/>
    </source>
</evidence>
<keyword evidence="4" id="KW-0283">Flagellar rotation</keyword>